<evidence type="ECO:0000313" key="4">
    <source>
        <dbReference type="EMBL" id="MDU8886114.1"/>
    </source>
</evidence>
<organism evidence="4 5">
    <name type="scientific">Gilvirhabdus luticola</name>
    <dbReference type="NCBI Taxonomy" id="3079858"/>
    <lineage>
        <taxon>Bacteria</taxon>
        <taxon>Pseudomonadati</taxon>
        <taxon>Bacteroidota</taxon>
        <taxon>Flavobacteriia</taxon>
        <taxon>Flavobacteriales</taxon>
        <taxon>Flavobacteriaceae</taxon>
        <taxon>Gilvirhabdus</taxon>
    </lineage>
</organism>
<feature type="chain" id="PRO_5045882823" evidence="2">
    <location>
        <begin position="24"/>
        <end position="199"/>
    </location>
</feature>
<protein>
    <submittedName>
        <fullName evidence="4">T9SS type A sorting domain-containing protein</fullName>
    </submittedName>
</protein>
<dbReference type="Proteomes" id="UP001268651">
    <property type="component" value="Unassembled WGS sequence"/>
</dbReference>
<sequence>MKKNYYFCVLLVFLFTNFIYAQATCPESFGNQGSQTVIHFKIQAGTCNDYSQTILVTLDSYNQVFTKTSCNGTNLKYTSTGSNLPNSTLTFNVRFVSNGLDCQYVNGVLATLSDRDAELNQQINIYPNPVSSSDFTVKIGKNITGSLNLYNLSGKLVSRNTINNLNSKDINVSNLTNGVYMLNIVTDEASVTRKVIIMK</sequence>
<keyword evidence="1 2" id="KW-0732">Signal</keyword>
<reference evidence="4 5" key="1">
    <citation type="submission" date="2023-10" db="EMBL/GenBank/DDBJ databases">
        <title>Marimonas sp. nov. isolated from tidal mud flat.</title>
        <authorList>
            <person name="Jaincy N.J."/>
            <person name="Srinivasan S."/>
            <person name="Lee S.-S."/>
        </authorList>
    </citation>
    <scope>NUCLEOTIDE SEQUENCE [LARGE SCALE GENOMIC DNA]</scope>
    <source>
        <strain evidence="4 5">MJ-SS3</strain>
    </source>
</reference>
<dbReference type="Pfam" id="PF18962">
    <property type="entry name" value="Por_Secre_tail"/>
    <property type="match status" value="1"/>
</dbReference>
<evidence type="ECO:0000313" key="5">
    <source>
        <dbReference type="Proteomes" id="UP001268651"/>
    </source>
</evidence>
<dbReference type="InterPro" id="IPR026444">
    <property type="entry name" value="Secre_tail"/>
</dbReference>
<feature type="signal peptide" evidence="2">
    <location>
        <begin position="1"/>
        <end position="23"/>
    </location>
</feature>
<name>A0ABU3U6S8_9FLAO</name>
<keyword evidence="5" id="KW-1185">Reference proteome</keyword>
<comment type="caution">
    <text evidence="4">The sequence shown here is derived from an EMBL/GenBank/DDBJ whole genome shotgun (WGS) entry which is preliminary data.</text>
</comment>
<dbReference type="EMBL" id="JAWHTF010000003">
    <property type="protein sequence ID" value="MDU8886114.1"/>
    <property type="molecule type" value="Genomic_DNA"/>
</dbReference>
<evidence type="ECO:0000259" key="3">
    <source>
        <dbReference type="Pfam" id="PF18962"/>
    </source>
</evidence>
<dbReference type="NCBIfam" id="TIGR04183">
    <property type="entry name" value="Por_Secre_tail"/>
    <property type="match status" value="1"/>
</dbReference>
<proteinExistence type="predicted"/>
<accession>A0ABU3U6S8</accession>
<gene>
    <name evidence="4" type="ORF">RXV94_08075</name>
</gene>
<evidence type="ECO:0000256" key="1">
    <source>
        <dbReference type="ARBA" id="ARBA00022729"/>
    </source>
</evidence>
<evidence type="ECO:0000256" key="2">
    <source>
        <dbReference type="SAM" id="SignalP"/>
    </source>
</evidence>
<dbReference type="RefSeq" id="WP_316662061.1">
    <property type="nucleotide sequence ID" value="NZ_JAWHTF010000003.1"/>
</dbReference>
<feature type="domain" description="Secretion system C-terminal sorting" evidence="3">
    <location>
        <begin position="125"/>
        <end position="197"/>
    </location>
</feature>